<proteinExistence type="predicted"/>
<dbReference type="PROSITE" id="PS51123">
    <property type="entry name" value="OMPA_2"/>
    <property type="match status" value="1"/>
</dbReference>
<sequence length="222" mass="22160">MFPTRIPTAAKGAGLLTLALALTACTPAYEQATGSGNRNATTGAIIGGVAGGLLAGPVTGGNGGKAAVGAVAGAAVGAAIGNALDRQAAELDQQLGDSITVENQGDKLLVNFPQDILFAVDSAAVAESQKAELRTLAANLQRYPDTTIQIIGHTDNTGAASYNFDLSARRAGAVSSVLVGAGVAGNRLTAIGRGEDAPIASNLSAEGRAQNRRVEVVIRPTT</sequence>
<keyword evidence="8" id="KW-1185">Reference proteome</keyword>
<keyword evidence="2 4" id="KW-0472">Membrane</keyword>
<reference evidence="7 8" key="1">
    <citation type="submission" date="2024-07" db="EMBL/GenBank/DDBJ databases">
        <authorList>
            <person name="Kang M."/>
        </authorList>
    </citation>
    <scope>NUCLEOTIDE SEQUENCE [LARGE SCALE GENOMIC DNA]</scope>
    <source>
        <strain evidence="7 8">DFM31</strain>
    </source>
</reference>
<dbReference type="PRINTS" id="PR01021">
    <property type="entry name" value="OMPADOMAIN"/>
</dbReference>
<dbReference type="PROSITE" id="PS51257">
    <property type="entry name" value="PROKAR_LIPOPROTEIN"/>
    <property type="match status" value="1"/>
</dbReference>
<feature type="domain" description="OmpA-like" evidence="6">
    <location>
        <begin position="105"/>
        <end position="222"/>
    </location>
</feature>
<dbReference type="CDD" id="cd07185">
    <property type="entry name" value="OmpA_C-like"/>
    <property type="match status" value="1"/>
</dbReference>
<feature type="signal peptide" evidence="5">
    <location>
        <begin position="1"/>
        <end position="30"/>
    </location>
</feature>
<protein>
    <submittedName>
        <fullName evidence="7">OmpA family protein</fullName>
    </submittedName>
</protein>
<dbReference type="Proteomes" id="UP001553161">
    <property type="component" value="Unassembled WGS sequence"/>
</dbReference>
<evidence type="ECO:0000256" key="5">
    <source>
        <dbReference type="SAM" id="SignalP"/>
    </source>
</evidence>
<feature type="chain" id="PRO_5045532689" evidence="5">
    <location>
        <begin position="31"/>
        <end position="222"/>
    </location>
</feature>
<dbReference type="Gene3D" id="3.30.1330.60">
    <property type="entry name" value="OmpA-like domain"/>
    <property type="match status" value="1"/>
</dbReference>
<accession>A0ABV3L568</accession>
<keyword evidence="5" id="KW-0732">Signal</keyword>
<keyword evidence="3" id="KW-0998">Cell outer membrane</keyword>
<dbReference type="InterPro" id="IPR006665">
    <property type="entry name" value="OmpA-like"/>
</dbReference>
<organism evidence="7 8">
    <name type="scientific">Meridianimarinicoccus marinus</name>
    <dbReference type="NCBI Taxonomy" id="3231483"/>
    <lineage>
        <taxon>Bacteria</taxon>
        <taxon>Pseudomonadati</taxon>
        <taxon>Pseudomonadota</taxon>
        <taxon>Alphaproteobacteria</taxon>
        <taxon>Rhodobacterales</taxon>
        <taxon>Paracoccaceae</taxon>
        <taxon>Meridianimarinicoccus</taxon>
    </lineage>
</organism>
<gene>
    <name evidence="7" type="ORF">AB0T83_05445</name>
</gene>
<evidence type="ECO:0000256" key="3">
    <source>
        <dbReference type="ARBA" id="ARBA00023237"/>
    </source>
</evidence>
<evidence type="ECO:0000259" key="6">
    <source>
        <dbReference type="PROSITE" id="PS51123"/>
    </source>
</evidence>
<evidence type="ECO:0000256" key="4">
    <source>
        <dbReference type="PROSITE-ProRule" id="PRU00473"/>
    </source>
</evidence>
<dbReference type="RefSeq" id="WP_366192033.1">
    <property type="nucleotide sequence ID" value="NZ_JBFBVU010000004.1"/>
</dbReference>
<dbReference type="InterPro" id="IPR036737">
    <property type="entry name" value="OmpA-like_sf"/>
</dbReference>
<comment type="subcellular location">
    <subcellularLocation>
        <location evidence="1">Cell outer membrane</location>
    </subcellularLocation>
</comment>
<name>A0ABV3L568_9RHOB</name>
<dbReference type="InterPro" id="IPR006664">
    <property type="entry name" value="OMP_bac"/>
</dbReference>
<evidence type="ECO:0000256" key="2">
    <source>
        <dbReference type="ARBA" id="ARBA00023136"/>
    </source>
</evidence>
<dbReference type="PANTHER" id="PTHR30329">
    <property type="entry name" value="STATOR ELEMENT OF FLAGELLAR MOTOR COMPLEX"/>
    <property type="match status" value="1"/>
</dbReference>
<dbReference type="SUPFAM" id="SSF103088">
    <property type="entry name" value="OmpA-like"/>
    <property type="match status" value="1"/>
</dbReference>
<evidence type="ECO:0000256" key="1">
    <source>
        <dbReference type="ARBA" id="ARBA00004442"/>
    </source>
</evidence>
<dbReference type="EMBL" id="JBFBVU010000004">
    <property type="protein sequence ID" value="MEV8466230.1"/>
    <property type="molecule type" value="Genomic_DNA"/>
</dbReference>
<dbReference type="Pfam" id="PF00691">
    <property type="entry name" value="OmpA"/>
    <property type="match status" value="1"/>
</dbReference>
<dbReference type="PANTHER" id="PTHR30329:SF21">
    <property type="entry name" value="LIPOPROTEIN YIAD-RELATED"/>
    <property type="match status" value="1"/>
</dbReference>
<dbReference type="InterPro" id="IPR050330">
    <property type="entry name" value="Bact_OuterMem_StrucFunc"/>
</dbReference>
<comment type="caution">
    <text evidence="7">The sequence shown here is derived from an EMBL/GenBank/DDBJ whole genome shotgun (WGS) entry which is preliminary data.</text>
</comment>
<evidence type="ECO:0000313" key="7">
    <source>
        <dbReference type="EMBL" id="MEV8466230.1"/>
    </source>
</evidence>
<evidence type="ECO:0000313" key="8">
    <source>
        <dbReference type="Proteomes" id="UP001553161"/>
    </source>
</evidence>